<name>A0A067PGL3_9AGAM</name>
<accession>A0A067PGL3</accession>
<keyword evidence="4" id="KW-1185">Reference proteome</keyword>
<dbReference type="EMBL" id="KL197730">
    <property type="protein sequence ID" value="KDQ54053.1"/>
    <property type="molecule type" value="Genomic_DNA"/>
</dbReference>
<evidence type="ECO:0000313" key="4">
    <source>
        <dbReference type="Proteomes" id="UP000027265"/>
    </source>
</evidence>
<sequence length="282" mass="31852">MLFSGASLPPELWPEVFLGLSRDDLRSVSLACHSFYSFVQPLLFTRLSLLCFARSLVDEEGVKRTCFQVFLPLESTRARLRHYASPQIARFVKVCTFDTNWGLNSSGDTRDLDRDPYEVRSNSSRTPPDHRRINDSHSIIQEFFESLPKLINLTHIHFHGAVLNNTRILQIGKIPRLSSLVLQDCAIIESDPEPLNINSLRLEWILRPPPSLQQLATQIGQMPLLFHPSQIRTLGILLSGACLPQPSAPATFYGHSVQLLSLRLLRCMSTVWPLPANISFPS</sequence>
<dbReference type="Proteomes" id="UP000027265">
    <property type="component" value="Unassembled WGS sequence"/>
</dbReference>
<dbReference type="InterPro" id="IPR036047">
    <property type="entry name" value="F-box-like_dom_sf"/>
</dbReference>
<dbReference type="SUPFAM" id="SSF81383">
    <property type="entry name" value="F-box domain"/>
    <property type="match status" value="1"/>
</dbReference>
<dbReference type="HOGENOM" id="CLU_987160_0_0_1"/>
<gene>
    <name evidence="3" type="ORF">JAAARDRAFT_38647</name>
</gene>
<evidence type="ECO:0000313" key="3">
    <source>
        <dbReference type="EMBL" id="KDQ54053.1"/>
    </source>
</evidence>
<protein>
    <recommendedName>
        <fullName evidence="2">F-box domain-containing protein</fullName>
    </recommendedName>
</protein>
<feature type="region of interest" description="Disordered" evidence="1">
    <location>
        <begin position="112"/>
        <end position="132"/>
    </location>
</feature>
<feature type="domain" description="F-box" evidence="2">
    <location>
        <begin position="2"/>
        <end position="47"/>
    </location>
</feature>
<organism evidence="3 4">
    <name type="scientific">Jaapia argillacea MUCL 33604</name>
    <dbReference type="NCBI Taxonomy" id="933084"/>
    <lineage>
        <taxon>Eukaryota</taxon>
        <taxon>Fungi</taxon>
        <taxon>Dikarya</taxon>
        <taxon>Basidiomycota</taxon>
        <taxon>Agaricomycotina</taxon>
        <taxon>Agaricomycetes</taxon>
        <taxon>Agaricomycetidae</taxon>
        <taxon>Jaapiales</taxon>
        <taxon>Jaapiaceae</taxon>
        <taxon>Jaapia</taxon>
    </lineage>
</organism>
<reference evidence="4" key="1">
    <citation type="journal article" date="2014" name="Proc. Natl. Acad. Sci. U.S.A.">
        <title>Extensive sampling of basidiomycete genomes demonstrates inadequacy of the white-rot/brown-rot paradigm for wood decay fungi.</title>
        <authorList>
            <person name="Riley R."/>
            <person name="Salamov A.A."/>
            <person name="Brown D.W."/>
            <person name="Nagy L.G."/>
            <person name="Floudas D."/>
            <person name="Held B.W."/>
            <person name="Levasseur A."/>
            <person name="Lombard V."/>
            <person name="Morin E."/>
            <person name="Otillar R."/>
            <person name="Lindquist E.A."/>
            <person name="Sun H."/>
            <person name="LaButti K.M."/>
            <person name="Schmutz J."/>
            <person name="Jabbour D."/>
            <person name="Luo H."/>
            <person name="Baker S.E."/>
            <person name="Pisabarro A.G."/>
            <person name="Walton J.D."/>
            <person name="Blanchette R.A."/>
            <person name="Henrissat B."/>
            <person name="Martin F."/>
            <person name="Cullen D."/>
            <person name="Hibbett D.S."/>
            <person name="Grigoriev I.V."/>
        </authorList>
    </citation>
    <scope>NUCLEOTIDE SEQUENCE [LARGE SCALE GENOMIC DNA]</scope>
    <source>
        <strain evidence="4">MUCL 33604</strain>
    </source>
</reference>
<dbReference type="OrthoDB" id="2817417at2759"/>
<dbReference type="InterPro" id="IPR001810">
    <property type="entry name" value="F-box_dom"/>
</dbReference>
<dbReference type="InParanoid" id="A0A067PGL3"/>
<evidence type="ECO:0000259" key="2">
    <source>
        <dbReference type="PROSITE" id="PS50181"/>
    </source>
</evidence>
<dbReference type="PROSITE" id="PS50181">
    <property type="entry name" value="FBOX"/>
    <property type="match status" value="1"/>
</dbReference>
<dbReference type="Pfam" id="PF12937">
    <property type="entry name" value="F-box-like"/>
    <property type="match status" value="1"/>
</dbReference>
<dbReference type="AlphaFoldDB" id="A0A067PGL3"/>
<proteinExistence type="predicted"/>
<dbReference type="CDD" id="cd09917">
    <property type="entry name" value="F-box_SF"/>
    <property type="match status" value="1"/>
</dbReference>
<evidence type="ECO:0000256" key="1">
    <source>
        <dbReference type="SAM" id="MobiDB-lite"/>
    </source>
</evidence>